<dbReference type="Gene3D" id="3.40.50.410">
    <property type="entry name" value="von Willebrand factor, type A domain"/>
    <property type="match status" value="1"/>
</dbReference>
<dbReference type="EMBL" id="FOME01000012">
    <property type="protein sequence ID" value="SFE59014.1"/>
    <property type="molecule type" value="Genomic_DNA"/>
</dbReference>
<evidence type="ECO:0000313" key="5">
    <source>
        <dbReference type="Proteomes" id="UP000236729"/>
    </source>
</evidence>
<evidence type="ECO:0000259" key="1">
    <source>
        <dbReference type="Pfam" id="PF00092"/>
    </source>
</evidence>
<dbReference type="Proteomes" id="UP000236729">
    <property type="component" value="Unassembled WGS sequence"/>
</dbReference>
<accession>A0A1H6AM64</accession>
<dbReference type="SMR" id="A0A1H6AM64"/>
<protein>
    <submittedName>
        <fullName evidence="2">Uncharacterized conserved protein YegL, contains vWA domain of TerY type</fullName>
    </submittedName>
</protein>
<keyword evidence="4" id="KW-1185">Reference proteome</keyword>
<dbReference type="InterPro" id="IPR036465">
    <property type="entry name" value="vWFA_dom_sf"/>
</dbReference>
<gene>
    <name evidence="2" type="ORF">SAMN02982929_02373</name>
    <name evidence="3" type="ORF">SAMN05216506_112207</name>
</gene>
<reference evidence="2" key="2">
    <citation type="submission" date="2016-10" db="EMBL/GenBank/DDBJ databases">
        <authorList>
            <person name="de Groot N.N."/>
        </authorList>
    </citation>
    <scope>NUCLEOTIDE SEQUENCE [LARGE SCALE GENOMIC DNA]</scope>
    <source>
        <strain evidence="2">ATCC 20501</strain>
    </source>
</reference>
<accession>A0A1I2BSG7</accession>
<dbReference type="Pfam" id="PF00092">
    <property type="entry name" value="VWA"/>
    <property type="match status" value="1"/>
</dbReference>
<evidence type="ECO:0000313" key="4">
    <source>
        <dbReference type="Proteomes" id="UP000199690"/>
    </source>
</evidence>
<organism evidence="2 5">
    <name type="scientific">Saccharopolyspora kobensis</name>
    <dbReference type="NCBI Taxonomy" id="146035"/>
    <lineage>
        <taxon>Bacteria</taxon>
        <taxon>Bacillati</taxon>
        <taxon>Actinomycetota</taxon>
        <taxon>Actinomycetes</taxon>
        <taxon>Pseudonocardiales</taxon>
        <taxon>Pseudonocardiaceae</taxon>
        <taxon>Saccharopolyspora</taxon>
    </lineage>
</organism>
<reference evidence="4 5" key="1">
    <citation type="submission" date="2016-10" db="EMBL/GenBank/DDBJ databases">
        <authorList>
            <person name="Varghese N."/>
            <person name="Submissions S."/>
        </authorList>
    </citation>
    <scope>NUCLEOTIDE SEQUENCE [LARGE SCALE GENOMIC DNA]</scope>
    <source>
        <strain evidence="5">ATCC 20501</strain>
        <strain evidence="3 4">CGMCC 4.3529</strain>
    </source>
</reference>
<sequence length="223" mass="24700">MAEGPYTMKQKCLPTYVVIDASYSMTPYQDTLNQTLARLHRKLAGSPRVSEFALMSIIAFSSSAQVVIEMTDMEKIPVMPDVVCNGKTDYRAAFDLVRRRIDVDVPALNAQGKAVLRPAMFFLTDGQPTEPGWEAAFRELVDPAWKRHPHVITYGFGSVQSEVLSKVATKAAFYAEPGTRNDEALGQAINSLLNSLVASSRSEEMQIPTVAEGYRTIPVEYMD</sequence>
<dbReference type="AlphaFoldDB" id="A0A1H6AM64"/>
<proteinExistence type="predicted"/>
<dbReference type="EMBL" id="FNVB01000003">
    <property type="protein sequence ID" value="SEG49135.1"/>
    <property type="molecule type" value="Genomic_DNA"/>
</dbReference>
<dbReference type="Proteomes" id="UP000199690">
    <property type="component" value="Unassembled WGS sequence"/>
</dbReference>
<dbReference type="InterPro" id="IPR002035">
    <property type="entry name" value="VWF_A"/>
</dbReference>
<dbReference type="SUPFAM" id="SSF53300">
    <property type="entry name" value="vWA-like"/>
    <property type="match status" value="1"/>
</dbReference>
<evidence type="ECO:0000313" key="2">
    <source>
        <dbReference type="EMBL" id="SEG49135.1"/>
    </source>
</evidence>
<name>A0A1H6AM64_9PSEU</name>
<feature type="domain" description="VWFA" evidence="1">
    <location>
        <begin position="16"/>
        <end position="172"/>
    </location>
</feature>
<dbReference type="RefSeq" id="WP_093356855.1">
    <property type="nucleotide sequence ID" value="NZ_FNVB01000003.1"/>
</dbReference>
<evidence type="ECO:0000313" key="3">
    <source>
        <dbReference type="EMBL" id="SFE59014.1"/>
    </source>
</evidence>